<dbReference type="HOGENOM" id="CLU_034180_11_2_11"/>
<evidence type="ECO:0000256" key="5">
    <source>
        <dbReference type="ARBA" id="ARBA00022989"/>
    </source>
</evidence>
<dbReference type="Gene3D" id="1.20.1250.20">
    <property type="entry name" value="MFS general substrate transporter like domains"/>
    <property type="match status" value="1"/>
</dbReference>
<dbReference type="PANTHER" id="PTHR23513">
    <property type="entry name" value="INTEGRAL MEMBRANE EFFLUX PROTEIN-RELATED"/>
    <property type="match status" value="1"/>
</dbReference>
<dbReference type="eggNOG" id="COG2814">
    <property type="taxonomic scope" value="Bacteria"/>
</dbReference>
<protein>
    <submittedName>
        <fullName evidence="8">Transporter, major facilitator family protein</fullName>
    </submittedName>
</protein>
<keyword evidence="4 7" id="KW-0812">Transmembrane</keyword>
<feature type="transmembrane region" description="Helical" evidence="7">
    <location>
        <begin position="288"/>
        <end position="308"/>
    </location>
</feature>
<feature type="transmembrane region" description="Helical" evidence="7">
    <location>
        <begin position="262"/>
        <end position="281"/>
    </location>
</feature>
<evidence type="ECO:0000313" key="9">
    <source>
        <dbReference type="Proteomes" id="UP000003111"/>
    </source>
</evidence>
<evidence type="ECO:0000256" key="1">
    <source>
        <dbReference type="ARBA" id="ARBA00004651"/>
    </source>
</evidence>
<keyword evidence="5 7" id="KW-1133">Transmembrane helix</keyword>
<dbReference type="Proteomes" id="UP000003111">
    <property type="component" value="Unassembled WGS sequence"/>
</dbReference>
<keyword evidence="9" id="KW-1185">Reference proteome</keyword>
<dbReference type="AlphaFoldDB" id="E2SFU4"/>
<comment type="subcellular location">
    <subcellularLocation>
        <location evidence="1">Cell membrane</location>
        <topology evidence="1">Multi-pass membrane protein</topology>
    </subcellularLocation>
</comment>
<feature type="transmembrane region" description="Helical" evidence="7">
    <location>
        <begin position="15"/>
        <end position="39"/>
    </location>
</feature>
<dbReference type="PANTHER" id="PTHR23513:SF11">
    <property type="entry name" value="STAPHYLOFERRIN A TRANSPORTER"/>
    <property type="match status" value="1"/>
</dbReference>
<accession>E2SFU4</accession>
<evidence type="ECO:0000256" key="6">
    <source>
        <dbReference type="ARBA" id="ARBA00023136"/>
    </source>
</evidence>
<dbReference type="CDD" id="cd06173">
    <property type="entry name" value="MFS_MefA_like"/>
    <property type="match status" value="1"/>
</dbReference>
<evidence type="ECO:0000256" key="2">
    <source>
        <dbReference type="ARBA" id="ARBA00022448"/>
    </source>
</evidence>
<evidence type="ECO:0000256" key="4">
    <source>
        <dbReference type="ARBA" id="ARBA00022692"/>
    </source>
</evidence>
<dbReference type="Pfam" id="PF05977">
    <property type="entry name" value="MFS_3"/>
    <property type="match status" value="1"/>
</dbReference>
<dbReference type="RefSeq" id="WP_007078490.1">
    <property type="nucleotide sequence ID" value="NZ_CM001024.1"/>
</dbReference>
<evidence type="ECO:0000256" key="3">
    <source>
        <dbReference type="ARBA" id="ARBA00022475"/>
    </source>
</evidence>
<organism evidence="8 9">
    <name type="scientific">Aeromicrobium marinum DSM 15272</name>
    <dbReference type="NCBI Taxonomy" id="585531"/>
    <lineage>
        <taxon>Bacteria</taxon>
        <taxon>Bacillati</taxon>
        <taxon>Actinomycetota</taxon>
        <taxon>Actinomycetes</taxon>
        <taxon>Propionibacteriales</taxon>
        <taxon>Nocardioidaceae</taxon>
        <taxon>Aeromicrobium</taxon>
    </lineage>
</organism>
<dbReference type="GO" id="GO:0005886">
    <property type="term" value="C:plasma membrane"/>
    <property type="evidence" value="ECO:0007669"/>
    <property type="project" value="UniProtKB-SubCell"/>
</dbReference>
<feature type="transmembrane region" description="Helical" evidence="7">
    <location>
        <begin position="314"/>
        <end position="336"/>
    </location>
</feature>
<dbReference type="EMBL" id="ACLF03000015">
    <property type="protein sequence ID" value="EFQ81891.1"/>
    <property type="molecule type" value="Genomic_DNA"/>
</dbReference>
<keyword evidence="3" id="KW-1003">Cell membrane</keyword>
<keyword evidence="2" id="KW-0813">Transport</keyword>
<feature type="transmembrane region" description="Helical" evidence="7">
    <location>
        <begin position="377"/>
        <end position="399"/>
    </location>
</feature>
<feature type="transmembrane region" description="Helical" evidence="7">
    <location>
        <begin position="81"/>
        <end position="102"/>
    </location>
</feature>
<feature type="transmembrane region" description="Helical" evidence="7">
    <location>
        <begin position="159"/>
        <end position="192"/>
    </location>
</feature>
<dbReference type="InterPro" id="IPR010290">
    <property type="entry name" value="TM_effector"/>
</dbReference>
<keyword evidence="6 7" id="KW-0472">Membrane</keyword>
<evidence type="ECO:0000313" key="8">
    <source>
        <dbReference type="EMBL" id="EFQ81891.1"/>
    </source>
</evidence>
<gene>
    <name evidence="8" type="ORF">HMPREF0063_12903</name>
</gene>
<proteinExistence type="predicted"/>
<feature type="transmembrane region" description="Helical" evidence="7">
    <location>
        <begin position="348"/>
        <end position="371"/>
    </location>
</feature>
<evidence type="ECO:0000256" key="7">
    <source>
        <dbReference type="SAM" id="Phobius"/>
    </source>
</evidence>
<feature type="transmembrane region" description="Helical" evidence="7">
    <location>
        <begin position="226"/>
        <end position="250"/>
    </location>
</feature>
<dbReference type="SUPFAM" id="SSF103473">
    <property type="entry name" value="MFS general substrate transporter"/>
    <property type="match status" value="1"/>
</dbReference>
<feature type="transmembrane region" description="Helical" evidence="7">
    <location>
        <begin position="45"/>
        <end position="69"/>
    </location>
</feature>
<sequence length="430" mass="44607">MSPTFRSLAVRNYRVYAVGSLVSNVGTWMMLTAQAWLVLELTGSGTALGITLALQLLPTLLLSPMGGVLADQVDKRTVLRVMQVAMAVPAGVLGVLAVTGVVELWHVYTLAFVFGIGRALEAPARQSFVPEMVDDVDLSNAVALNSASFNAGRLLGPGVAGLLIAALGSGVTGTGWVICLNALSYGAAYAALQMLDPVRLHPAAVVGPRRGAVLEGVRYVRSRPDLVLVLWCVFFLGGFGMNFQITSALMATEVFGLGAQEYGVLGSVLAVGSLAGALLAARRAVPRLRFVLGAGLAFAVVQVASGLMPTYLTYAAVLPLVGLTVITMASTANALIQMTSAPAMRGRVAALYLMVFIGSVPASAPLVGLAAEQLGPRVALVATGLLAGTGIAVATGWFLHRTGQGPRALTEEWHARRRHGAAVPADLEVV</sequence>
<reference evidence="8" key="1">
    <citation type="submission" date="2010-08" db="EMBL/GenBank/DDBJ databases">
        <authorList>
            <person name="Muzny D."/>
            <person name="Qin X."/>
            <person name="Buhay C."/>
            <person name="Dugan-Rocha S."/>
            <person name="Ding Y."/>
            <person name="Chen G."/>
            <person name="Hawes A."/>
            <person name="Holder M."/>
            <person name="Jhangiani S."/>
            <person name="Johnson A."/>
            <person name="Khan Z."/>
            <person name="Li Z."/>
            <person name="Liu W."/>
            <person name="Liu X."/>
            <person name="Perez L."/>
            <person name="Shen H."/>
            <person name="Wang Q."/>
            <person name="Watt J."/>
            <person name="Xi L."/>
            <person name="Xin Y."/>
            <person name="Zhou J."/>
            <person name="Deng J."/>
            <person name="Jiang H."/>
            <person name="Liu Y."/>
            <person name="Qu J."/>
            <person name="Song X.-Z."/>
            <person name="Zhang L."/>
            <person name="Villasana D."/>
            <person name="Johnson A."/>
            <person name="Liu J."/>
            <person name="Liyanage D."/>
            <person name="Lorensuhewa L."/>
            <person name="Robinson T."/>
            <person name="Song A."/>
            <person name="Song B.-B."/>
            <person name="Dinh H."/>
            <person name="Thornton R."/>
            <person name="Coyle M."/>
            <person name="Francisco L."/>
            <person name="Jackson L."/>
            <person name="Javaid M."/>
            <person name="Korchina V."/>
            <person name="Kovar C."/>
            <person name="Mata R."/>
            <person name="Mathew T."/>
            <person name="Ngo R."/>
            <person name="Nguyen L."/>
            <person name="Nguyen N."/>
            <person name="Okwuonu G."/>
            <person name="Ongeri F."/>
            <person name="Pham C."/>
            <person name="Simmons D."/>
            <person name="Wilczek-Boney K."/>
            <person name="Hale W."/>
            <person name="Jakkamsetti A."/>
            <person name="Pham P."/>
            <person name="Ruth R."/>
            <person name="San Lucas F."/>
            <person name="Warren J."/>
            <person name="Zhang J."/>
            <person name="Zhao Z."/>
            <person name="Zhou C."/>
            <person name="Zhu D."/>
            <person name="Lee S."/>
            <person name="Bess C."/>
            <person name="Blankenburg K."/>
            <person name="Forbes L."/>
            <person name="Fu Q."/>
            <person name="Gubbala S."/>
            <person name="Hirani K."/>
            <person name="Jayaseelan J.C."/>
            <person name="Lara F."/>
            <person name="Munidasa M."/>
            <person name="Palculict T."/>
            <person name="Patil S."/>
            <person name="Pu L.-L."/>
            <person name="Saada N."/>
            <person name="Tang L."/>
            <person name="Weissenberger G."/>
            <person name="Zhu Y."/>
            <person name="Hemphill L."/>
            <person name="Shang Y."/>
            <person name="Youmans B."/>
            <person name="Ayvaz T."/>
            <person name="Ross M."/>
            <person name="Santibanez J."/>
            <person name="Aqrawi P."/>
            <person name="Gross S."/>
            <person name="Joshi V."/>
            <person name="Fowler G."/>
            <person name="Nazareth L."/>
            <person name="Reid J."/>
            <person name="Worley K."/>
            <person name="Petrosino J."/>
            <person name="Highlander S."/>
            <person name="Gibbs R."/>
        </authorList>
    </citation>
    <scope>NUCLEOTIDE SEQUENCE [LARGE SCALE GENOMIC DNA]</scope>
    <source>
        <strain evidence="8">DSM 15272</strain>
    </source>
</reference>
<dbReference type="InterPro" id="IPR036259">
    <property type="entry name" value="MFS_trans_sf"/>
</dbReference>
<dbReference type="STRING" id="585531.HMPREF0063_12903"/>
<comment type="caution">
    <text evidence="8">The sequence shown here is derived from an EMBL/GenBank/DDBJ whole genome shotgun (WGS) entry which is preliminary data.</text>
</comment>
<name>E2SFU4_9ACTN</name>